<dbReference type="OMA" id="GTEDECY"/>
<accession>A0A0M9FVD7</accession>
<dbReference type="RefSeq" id="XP_015655105.1">
    <property type="nucleotide sequence ID" value="XM_015806183.1"/>
</dbReference>
<evidence type="ECO:0000256" key="6">
    <source>
        <dbReference type="RuleBase" id="RU367120"/>
    </source>
</evidence>
<keyword evidence="8" id="KW-1185">Reference proteome</keyword>
<protein>
    <recommendedName>
        <fullName evidence="6">Geranylgeranyl transferase type-2 subunit alpha</fullName>
        <ecNumber evidence="6">2.5.1.60</ecNumber>
    </recommendedName>
    <alternativeName>
        <fullName evidence="6">Geranylgeranyl transferase type II subunit alpha</fullName>
    </alternativeName>
</protein>
<reference evidence="7 8" key="1">
    <citation type="submission" date="2015-07" db="EMBL/GenBank/DDBJ databases">
        <title>High-quality genome of monoxenous trypanosomatid Leptomonas pyrrhocoris.</title>
        <authorList>
            <person name="Flegontov P."/>
            <person name="Butenko A."/>
            <person name="Firsov S."/>
            <person name="Vlcek C."/>
            <person name="Logacheva M.D."/>
            <person name="Field M."/>
            <person name="Filatov D."/>
            <person name="Flegontova O."/>
            <person name="Gerasimov E."/>
            <person name="Jackson A.P."/>
            <person name="Kelly S."/>
            <person name="Opperdoes F."/>
            <person name="O'Reilly A."/>
            <person name="Votypka J."/>
            <person name="Yurchenko V."/>
            <person name="Lukes J."/>
        </authorList>
    </citation>
    <scope>NUCLEOTIDE SEQUENCE [LARGE SCALE GENOMIC DNA]</scope>
    <source>
        <strain evidence="7">H10</strain>
    </source>
</reference>
<comment type="similarity">
    <text evidence="1 6">Belongs to the protein prenyltransferase subunit alpha family.</text>
</comment>
<evidence type="ECO:0000256" key="5">
    <source>
        <dbReference type="ARBA" id="ARBA00047658"/>
    </source>
</evidence>
<dbReference type="Gene3D" id="1.25.40.120">
    <property type="entry name" value="Protein prenylyltransferase"/>
    <property type="match status" value="1"/>
</dbReference>
<keyword evidence="3 6" id="KW-0808">Transferase</keyword>
<comment type="function">
    <text evidence="6">Catalyzes the transfer of a geranyl-geranyl moiety from geranyl-geranyl pyrophosphate to cysteines occuring in specific C-terminal amino acid sequences.</text>
</comment>
<dbReference type="Proteomes" id="UP000037923">
    <property type="component" value="Unassembled WGS sequence"/>
</dbReference>
<evidence type="ECO:0000256" key="1">
    <source>
        <dbReference type="ARBA" id="ARBA00006734"/>
    </source>
</evidence>
<comment type="catalytic activity">
    <reaction evidence="5 6">
        <text>geranylgeranyl diphosphate + L-cysteinyl-[protein] = S-geranylgeranyl-L-cysteinyl-[protein] + diphosphate</text>
        <dbReference type="Rhea" id="RHEA:21240"/>
        <dbReference type="Rhea" id="RHEA-COMP:10131"/>
        <dbReference type="Rhea" id="RHEA-COMP:11537"/>
        <dbReference type="ChEBI" id="CHEBI:29950"/>
        <dbReference type="ChEBI" id="CHEBI:33019"/>
        <dbReference type="ChEBI" id="CHEBI:57533"/>
        <dbReference type="ChEBI" id="CHEBI:86021"/>
        <dbReference type="EC" id="2.5.1.60"/>
    </reaction>
</comment>
<evidence type="ECO:0000313" key="8">
    <source>
        <dbReference type="Proteomes" id="UP000037923"/>
    </source>
</evidence>
<dbReference type="SUPFAM" id="SSF48439">
    <property type="entry name" value="Protein prenylyltransferase"/>
    <property type="match status" value="1"/>
</dbReference>
<evidence type="ECO:0000313" key="7">
    <source>
        <dbReference type="EMBL" id="KPA76666.1"/>
    </source>
</evidence>
<dbReference type="GO" id="GO:0097354">
    <property type="term" value="P:prenylation"/>
    <property type="evidence" value="ECO:0007669"/>
    <property type="project" value="UniProtKB-UniRule"/>
</dbReference>
<sequence>MHDQKKKEKKALTPEEKAAAAAEHERVGVLYKAVLHTSKVHDYSMKTLDDTESLLLAVPDAYSAYNCRRRALETVWKAAESGAVAATAAEAKNAAAAPPMTRQEWLQKELKLNSKVLLMNYKNYNAFVHRHWVFDQTEALAKAELVQLGSRGGDGATAPNDGAAPSFILLQSLLQKERAQCEQLLQMDERNFHAWNYRRWVVAKECRASALARAYLHASPLSSEGMQPATVDAGAVATEESSPDAFTADEAAELAYTTQKIKNNFSNYSAWHQRSLALKSAAARWREQLAGADNSSSTERTRKECHKALLTQLREDVGFLEHAIYCDPNDQSAWFYAPFVLQLLRDNQQTAEEAAEAVALTDVFVNAVIELIAEVDRVGTDDECYMPNYFLLDQLLGLQAALGEDGKAAVARYTDALCQKVPTLAAAATDSEADKTGRCFRFLHDRLCKADVLRKGLYDDMLKRATRSTA</sequence>
<comment type="caution">
    <text evidence="7">The sequence shown here is derived from an EMBL/GenBank/DDBJ whole genome shotgun (WGS) entry which is preliminary data.</text>
</comment>
<organism evidence="7 8">
    <name type="scientific">Leptomonas pyrrhocoris</name>
    <name type="common">Firebug parasite</name>
    <dbReference type="NCBI Taxonomy" id="157538"/>
    <lineage>
        <taxon>Eukaryota</taxon>
        <taxon>Discoba</taxon>
        <taxon>Euglenozoa</taxon>
        <taxon>Kinetoplastea</taxon>
        <taxon>Metakinetoplastina</taxon>
        <taxon>Trypanosomatida</taxon>
        <taxon>Trypanosomatidae</taxon>
        <taxon>Leishmaniinae</taxon>
        <taxon>Leptomonas</taxon>
    </lineage>
</organism>
<keyword evidence="4" id="KW-0677">Repeat</keyword>
<dbReference type="EMBL" id="LGTL01000019">
    <property type="protein sequence ID" value="KPA76666.1"/>
    <property type="molecule type" value="Genomic_DNA"/>
</dbReference>
<evidence type="ECO:0000256" key="4">
    <source>
        <dbReference type="ARBA" id="ARBA00022737"/>
    </source>
</evidence>
<evidence type="ECO:0000256" key="2">
    <source>
        <dbReference type="ARBA" id="ARBA00022602"/>
    </source>
</evidence>
<dbReference type="PANTHER" id="PTHR11129:SF2">
    <property type="entry name" value="GERANYLGERANYL TRANSFERASE TYPE-2 SUBUNIT ALPHA"/>
    <property type="match status" value="1"/>
</dbReference>
<dbReference type="AlphaFoldDB" id="A0A0M9FVD7"/>
<proteinExistence type="inferred from homology"/>
<evidence type="ECO:0000256" key="3">
    <source>
        <dbReference type="ARBA" id="ARBA00022679"/>
    </source>
</evidence>
<gene>
    <name evidence="7" type="ORF">ABB37_07517</name>
</gene>
<dbReference type="PANTHER" id="PTHR11129">
    <property type="entry name" value="PROTEIN FARNESYLTRANSFERASE ALPHA SUBUNIT/RAB GERANYLGERANYL TRANSFERASE ALPHA SUBUNIT"/>
    <property type="match status" value="1"/>
</dbReference>
<dbReference type="Pfam" id="PF01239">
    <property type="entry name" value="PPTA"/>
    <property type="match status" value="3"/>
</dbReference>
<dbReference type="OrthoDB" id="1658at2759"/>
<name>A0A0M9FVD7_LEPPY</name>
<dbReference type="PROSITE" id="PS51147">
    <property type="entry name" value="PFTA"/>
    <property type="match status" value="2"/>
</dbReference>
<keyword evidence="2 6" id="KW-0637">Prenyltransferase</keyword>
<dbReference type="VEuPathDB" id="TriTrypDB:LpyrH10_19_0680"/>
<dbReference type="GO" id="GO:0004663">
    <property type="term" value="F:Rab geranylgeranyltransferase activity"/>
    <property type="evidence" value="ECO:0007669"/>
    <property type="project" value="UniProtKB-UniRule"/>
</dbReference>
<dbReference type="GeneID" id="26907802"/>
<dbReference type="InterPro" id="IPR002088">
    <property type="entry name" value="Prenyl_trans_a"/>
</dbReference>
<dbReference type="GO" id="GO:0005968">
    <property type="term" value="C:Rab-protein geranylgeranyltransferase complex"/>
    <property type="evidence" value="ECO:0007669"/>
    <property type="project" value="TreeGrafter"/>
</dbReference>
<dbReference type="EC" id="2.5.1.60" evidence="6"/>